<dbReference type="EnsemblMetazoa" id="SCAU012269-RA">
    <property type="protein sequence ID" value="SCAU012269-PA"/>
    <property type="gene ID" value="SCAU012269"/>
</dbReference>
<proteinExistence type="predicted"/>
<dbReference type="EnsemblMetazoa" id="SCAU012269-RB">
    <property type="protein sequence ID" value="SCAU012269-PB"/>
    <property type="gene ID" value="SCAU012269"/>
</dbReference>
<dbReference type="OrthoDB" id="2150145at2759"/>
<keyword evidence="2" id="KW-0472">Membrane</keyword>
<name>A0A1I8PYL4_STOCA</name>
<dbReference type="InterPro" id="IPR036465">
    <property type="entry name" value="vWFA_dom_sf"/>
</dbReference>
<feature type="compositionally biased region" description="Low complexity" evidence="1">
    <location>
        <begin position="1505"/>
        <end position="1526"/>
    </location>
</feature>
<reference evidence="4" key="2">
    <citation type="submission" date="2020-05" db="UniProtKB">
        <authorList>
            <consortium name="EnsemblMetazoa"/>
        </authorList>
    </citation>
    <scope>IDENTIFICATION</scope>
    <source>
        <strain evidence="4">USDA</strain>
    </source>
</reference>
<dbReference type="GO" id="GO:0005891">
    <property type="term" value="C:voltage-gated calcium channel complex"/>
    <property type="evidence" value="ECO:0007669"/>
    <property type="project" value="TreeGrafter"/>
</dbReference>
<feature type="transmembrane region" description="Helical" evidence="2">
    <location>
        <begin position="12"/>
        <end position="32"/>
    </location>
</feature>
<evidence type="ECO:0000313" key="4">
    <source>
        <dbReference type="EnsemblMetazoa" id="SCAU012269-PA"/>
    </source>
</evidence>
<feature type="transmembrane region" description="Helical" evidence="2">
    <location>
        <begin position="1364"/>
        <end position="1386"/>
    </location>
</feature>
<accession>A0A1I8PYL4</accession>
<evidence type="ECO:0000259" key="3">
    <source>
        <dbReference type="PROSITE" id="PS50234"/>
    </source>
</evidence>
<keyword evidence="2" id="KW-1133">Transmembrane helix</keyword>
<dbReference type="STRING" id="35570.A0A1I8PYL4"/>
<dbReference type="PANTHER" id="PTHR10166:SF66">
    <property type="entry name" value="VWFA AND CACHE DOMAIN-CONTAINING PROTEIN CG16868"/>
    <property type="match status" value="1"/>
</dbReference>
<dbReference type="InterPro" id="IPR029151">
    <property type="entry name" value="Sensor-like_sf"/>
</dbReference>
<dbReference type="Gene3D" id="3.40.50.410">
    <property type="entry name" value="von Willebrand factor, type A domain"/>
    <property type="match status" value="1"/>
</dbReference>
<dbReference type="PROSITE" id="PS50234">
    <property type="entry name" value="VWFA"/>
    <property type="match status" value="1"/>
</dbReference>
<dbReference type="FunFam" id="3.30.450.20:FF:000024">
    <property type="entry name" value="VWFA and cache domain-containing protein 1"/>
    <property type="match status" value="1"/>
</dbReference>
<evidence type="ECO:0000313" key="5">
    <source>
        <dbReference type="Proteomes" id="UP000095300"/>
    </source>
</evidence>
<protein>
    <recommendedName>
        <fullName evidence="3">VWFA domain-containing protein</fullName>
    </recommendedName>
</protein>
<dbReference type="InterPro" id="IPR002035">
    <property type="entry name" value="VWF_A"/>
</dbReference>
<keyword evidence="2" id="KW-0812">Transmembrane</keyword>
<gene>
    <name evidence="4" type="primary">106096371</name>
</gene>
<dbReference type="SUPFAM" id="SSF103190">
    <property type="entry name" value="Sensory domain-like"/>
    <property type="match status" value="1"/>
</dbReference>
<dbReference type="KEGG" id="scac:106096371"/>
<dbReference type="GO" id="GO:0005245">
    <property type="term" value="F:voltage-gated calcium channel activity"/>
    <property type="evidence" value="ECO:0007669"/>
    <property type="project" value="TreeGrafter"/>
</dbReference>
<feature type="region of interest" description="Disordered" evidence="1">
    <location>
        <begin position="1454"/>
        <end position="1552"/>
    </location>
</feature>
<dbReference type="PANTHER" id="PTHR10166">
    <property type="entry name" value="VOLTAGE-DEPENDENT CALCIUM CHANNEL SUBUNIT ALPHA-2/DELTA-RELATED"/>
    <property type="match status" value="1"/>
</dbReference>
<reference evidence="5" key="1">
    <citation type="submission" date="2015-05" db="EMBL/GenBank/DDBJ databases">
        <authorList>
            <person name="Wilson R.K."/>
            <person name="Warren W.C."/>
            <person name="Olafson P."/>
        </authorList>
    </citation>
    <scope>NUCLEOTIDE SEQUENCE [LARGE SCALE GENOMIC DNA]</scope>
    <source>
        <strain evidence="5">USDA</strain>
    </source>
</reference>
<evidence type="ECO:0000256" key="1">
    <source>
        <dbReference type="SAM" id="MobiDB-lite"/>
    </source>
</evidence>
<evidence type="ECO:0000256" key="2">
    <source>
        <dbReference type="SAM" id="Phobius"/>
    </source>
</evidence>
<organism evidence="4 5">
    <name type="scientific">Stomoxys calcitrans</name>
    <name type="common">Stable fly</name>
    <name type="synonym">Conops calcitrans</name>
    <dbReference type="NCBI Taxonomy" id="35570"/>
    <lineage>
        <taxon>Eukaryota</taxon>
        <taxon>Metazoa</taxon>
        <taxon>Ecdysozoa</taxon>
        <taxon>Arthropoda</taxon>
        <taxon>Hexapoda</taxon>
        <taxon>Insecta</taxon>
        <taxon>Pterygota</taxon>
        <taxon>Neoptera</taxon>
        <taxon>Endopterygota</taxon>
        <taxon>Diptera</taxon>
        <taxon>Brachycera</taxon>
        <taxon>Muscomorpha</taxon>
        <taxon>Muscoidea</taxon>
        <taxon>Muscidae</taxon>
        <taxon>Stomoxys</taxon>
    </lineage>
</organism>
<feature type="domain" description="VWFA" evidence="3">
    <location>
        <begin position="423"/>
        <end position="628"/>
    </location>
</feature>
<sequence length="1602" mass="181419">MPTSSKHTLQWLYVILEIITVFTTIPHMVYTYQTTNSNAILQQQNVPLTPTIQQQQQQGEAKVAALNIPATVNIVKQTKVPLHYNNATIELVVTPQINHNVAQAGPGVVASAASTSSATSQSNNNAGQLAQQQQFLQTPANVFFTNYNSQQNVRQLLRNMDERFKNMRNVEMRVATIQEIFDSMHFSTSTSFTFNKNLSINGDRIPYALLDFKLQQDLHHFSKRLAEKLEKALHIVRDLKEFFQTNITQIMQFTAEYEEDLEEDDSDVEPEFDMESNDIERPISSHVKPLYLNTFIQSCYDMDSSSFTAMPENYNKQQIQILNYDKTDYAPLMKNYIDTSLLNENNELTVEANSYIKEKIKSLKMSLLKNEKTPWNMEKINIGNHIKHIYFLSRSDDASDAFTKFYHDAHFRYLFTSAIQKKYVFLLLDVGSAMSGELLELAKTYISNILQLLSANDLISLVCVSDEVENMLLLDASDIDAANGLYLSSRERKEEIINYISSLTLSRALTNHSLAFEYAFKMLARLENASLIGAQMPIEFVYITRGLLTNFSDAMHILNVVAKGQKLLQKPIVINACGVVLDEKRIMYERQFLTDITSQNYTKYDIDVKDWYKTDYQLTGKLFFLTKMQQDSIIQSATAIFQKDFQDPYLIKTWQVHPPIVDATSRDTIVSVTHAVAPFGVVGVNLYLSDLIEDVNSYHYQQQQFTLNNKQDNSYAFLIETNGNTLTHPAFPRPITLNQTPFPVDIQYLENSTNFADIRQKMLTEEDGNETTTIFLNKNRRQEKFIRTYQWHNILGFYVLCMVNTRKAEENGAKTSDTKLNLAIPAAMPLTLKHFASKNNIPMYTHSEDYEQYFTTIDLIYHRLDLLPSRGSSNICRYFRQISTMDAATLFLSSLAFESPFTFLHNNRLSSSQTQLRTISESIIAYLKDSTGLLANPGLRPQIRTEVNALYTAMQHLKKRHQDARGSLKNFIIRRYIASVNGVLQVYPGCLLNNNFDPSQRTWYRKAIQNPGKIVTTEPYLDAAGAGYIITIAHTIFEGKSNALHSIERDQPVAIVGLDVPYSYLYRMILDSTPLCQMHNIKCLLFENEGYLVAHPSMMEAKTATRNQRRPHEHLTHKESYLANDILNHKTLVRKLACANYQNRTLQRYYVFNTSLSDMLTNVVHGERTKYAIALIKGSNIFAAVLNSTCDGGAFCPCSTIDRQCLNCKRMDQSDCECPCECPMPVTSVGDTVSSLTDDEEESTTNFSYLNITKQYSYCEPPYEVYIPEPQMFLTHEQSMELPTCVNINCDIYSTQRECLGVMGCEWCQQDVDGNGFAAAFCSVQSTCYNGVLASLSPYGDLYDDDLLVAHGYNPSIKPSTYSAFGPVGGAIIVLAIVIGFAIYCYRHNVDSSSQEQFYMDSMQEENYGLPLSRFNFDDCQTHDDPPGGGPSGGYDHAAAQRSLMNAADISPYHMSTGSSYRRPPNGESDHGYSTMTPHEDSSDHQCFTLAEPLLLNDKRHSKSDTMSISTSISSPTNRQQQQQQQSSHYGFPTKESRYNITSPKKYHSPSRGVYEATTIPLQTSLANATATTGADDVLVPGATHLILAPVTVHRHMETSES</sequence>
<dbReference type="Proteomes" id="UP000095300">
    <property type="component" value="Unassembled WGS sequence"/>
</dbReference>
<keyword evidence="5" id="KW-1185">Reference proteome</keyword>
<dbReference type="SUPFAM" id="SSF53300">
    <property type="entry name" value="vWA-like"/>
    <property type="match status" value="1"/>
</dbReference>
<dbReference type="Gene3D" id="3.30.450.20">
    <property type="entry name" value="PAS domain"/>
    <property type="match status" value="2"/>
</dbReference>
<dbReference type="InterPro" id="IPR051173">
    <property type="entry name" value="Ca_channel_alpha-2/delta"/>
</dbReference>
<dbReference type="VEuPathDB" id="VectorBase:SCAU012269"/>